<feature type="domain" description="Fumarylacetoacetase-like C-terminal" evidence="2">
    <location>
        <begin position="88"/>
        <end position="291"/>
    </location>
</feature>
<comment type="caution">
    <text evidence="3">The sequence shown here is derived from an EMBL/GenBank/DDBJ whole genome shotgun (WGS) entry which is preliminary data.</text>
</comment>
<evidence type="ECO:0000256" key="1">
    <source>
        <dbReference type="ARBA" id="ARBA00022723"/>
    </source>
</evidence>
<organism evidence="3 4">
    <name type="scientific">Planobispora longispora</name>
    <dbReference type="NCBI Taxonomy" id="28887"/>
    <lineage>
        <taxon>Bacteria</taxon>
        <taxon>Bacillati</taxon>
        <taxon>Actinomycetota</taxon>
        <taxon>Actinomycetes</taxon>
        <taxon>Streptosporangiales</taxon>
        <taxon>Streptosporangiaceae</taxon>
        <taxon>Planobispora</taxon>
    </lineage>
</organism>
<evidence type="ECO:0000313" key="4">
    <source>
        <dbReference type="Proteomes" id="UP000616724"/>
    </source>
</evidence>
<sequence length="300" mass="31109">MRLIGMVTGGGDRGRRRITVGVVADGMAGGAVGGVVAPLAEVTDFYADLPYWLDEARAAARGTTAAGRDAVPLAEVELAPPVPPSARVLCIGLNYRAHAAEGGFQPPEHPTVFGRWTASLSVTGTPVPVPANEPGLDWEGEVAAVVGARLTDVDESAAEAGILGYAAFNDITARTAQKLTAQWTLGKNADFSGPIGPIVTADEVGRLTDGLRLVTRVNGEVMQDGDTRDMIFTVPELLARISATMTLHPGDVIATGTPEGVGYVRTPAKLLVPGDVVEVEIERLGLLRTPVTDASARSGA</sequence>
<dbReference type="Gene3D" id="3.90.850.10">
    <property type="entry name" value="Fumarylacetoacetase-like, C-terminal domain"/>
    <property type="match status" value="1"/>
</dbReference>
<dbReference type="EMBL" id="BOOH01000056">
    <property type="protein sequence ID" value="GIH80179.1"/>
    <property type="molecule type" value="Genomic_DNA"/>
</dbReference>
<dbReference type="Pfam" id="PF01557">
    <property type="entry name" value="FAA_hydrolase"/>
    <property type="match status" value="1"/>
</dbReference>
<dbReference type="AlphaFoldDB" id="A0A8J3W817"/>
<keyword evidence="4" id="KW-1185">Reference proteome</keyword>
<evidence type="ECO:0000313" key="3">
    <source>
        <dbReference type="EMBL" id="GIH80179.1"/>
    </source>
</evidence>
<evidence type="ECO:0000259" key="2">
    <source>
        <dbReference type="Pfam" id="PF01557"/>
    </source>
</evidence>
<protein>
    <submittedName>
        <fullName evidence="3">Fumarylacetoacetate hydrolase</fullName>
    </submittedName>
</protein>
<dbReference type="PANTHER" id="PTHR11820:SF112">
    <property type="entry name" value="FUMARYLACETOACETATE HYDROLASE FAMILY PROTEIN (AFU_ORTHOLOGUE AFUA_1G02370)-RELATED"/>
    <property type="match status" value="1"/>
</dbReference>
<dbReference type="PANTHER" id="PTHR11820">
    <property type="entry name" value="ACYLPYRUVASE"/>
    <property type="match status" value="1"/>
</dbReference>
<dbReference type="GO" id="GO:0019752">
    <property type="term" value="P:carboxylic acid metabolic process"/>
    <property type="evidence" value="ECO:0007669"/>
    <property type="project" value="UniProtKB-ARBA"/>
</dbReference>
<gene>
    <name evidence="3" type="ORF">Plo01_66080</name>
</gene>
<reference evidence="3 4" key="1">
    <citation type="submission" date="2021-01" db="EMBL/GenBank/DDBJ databases">
        <title>Whole genome shotgun sequence of Planobispora longispora NBRC 13918.</title>
        <authorList>
            <person name="Komaki H."/>
            <person name="Tamura T."/>
        </authorList>
    </citation>
    <scope>NUCLEOTIDE SEQUENCE [LARGE SCALE GENOMIC DNA]</scope>
    <source>
        <strain evidence="3 4">NBRC 13918</strain>
    </source>
</reference>
<dbReference type="GO" id="GO:0016853">
    <property type="term" value="F:isomerase activity"/>
    <property type="evidence" value="ECO:0007669"/>
    <property type="project" value="UniProtKB-ARBA"/>
</dbReference>
<dbReference type="SUPFAM" id="SSF56529">
    <property type="entry name" value="FAH"/>
    <property type="match status" value="1"/>
</dbReference>
<dbReference type="GO" id="GO:0046872">
    <property type="term" value="F:metal ion binding"/>
    <property type="evidence" value="ECO:0007669"/>
    <property type="project" value="UniProtKB-KW"/>
</dbReference>
<accession>A0A8J3W817</accession>
<keyword evidence="3" id="KW-0378">Hydrolase</keyword>
<dbReference type="RefSeq" id="WP_239317517.1">
    <property type="nucleotide sequence ID" value="NZ_BOOH01000056.1"/>
</dbReference>
<dbReference type="InterPro" id="IPR011234">
    <property type="entry name" value="Fumarylacetoacetase-like_C"/>
</dbReference>
<dbReference type="GO" id="GO:0016787">
    <property type="term" value="F:hydrolase activity"/>
    <property type="evidence" value="ECO:0007669"/>
    <property type="project" value="UniProtKB-KW"/>
</dbReference>
<dbReference type="Proteomes" id="UP000616724">
    <property type="component" value="Unassembled WGS sequence"/>
</dbReference>
<proteinExistence type="predicted"/>
<dbReference type="FunFam" id="3.90.850.10:FF:000002">
    <property type="entry name" value="2-hydroxyhepta-2,4-diene-1,7-dioate isomerase"/>
    <property type="match status" value="1"/>
</dbReference>
<keyword evidence="1" id="KW-0479">Metal-binding</keyword>
<dbReference type="InterPro" id="IPR036663">
    <property type="entry name" value="Fumarylacetoacetase_C_sf"/>
</dbReference>
<name>A0A8J3W817_9ACTN</name>